<dbReference type="EMBL" id="BPLR01002201">
    <property type="protein sequence ID" value="GIX71235.1"/>
    <property type="molecule type" value="Genomic_DNA"/>
</dbReference>
<protein>
    <submittedName>
        <fullName evidence="1">Uncharacterized protein</fullName>
    </submittedName>
</protein>
<dbReference type="Proteomes" id="UP001054945">
    <property type="component" value="Unassembled WGS sequence"/>
</dbReference>
<evidence type="ECO:0000313" key="2">
    <source>
        <dbReference type="Proteomes" id="UP001054945"/>
    </source>
</evidence>
<keyword evidence="2" id="KW-1185">Reference proteome</keyword>
<reference evidence="1 2" key="1">
    <citation type="submission" date="2021-06" db="EMBL/GenBank/DDBJ databases">
        <title>Caerostris extrusa draft genome.</title>
        <authorList>
            <person name="Kono N."/>
            <person name="Arakawa K."/>
        </authorList>
    </citation>
    <scope>NUCLEOTIDE SEQUENCE [LARGE SCALE GENOMIC DNA]</scope>
</reference>
<accession>A0AAV4MHA8</accession>
<dbReference type="AlphaFoldDB" id="A0AAV4MHA8"/>
<sequence length="86" mass="9661">MRQSCHKFCHGRLAVDKTALHRATAASSSIPTLLDFILGSQCTRGAYGPIRKGRALLRYQQQRATVVSSPQHITLHRRAFLARFLD</sequence>
<name>A0AAV4MHA8_CAEEX</name>
<evidence type="ECO:0000313" key="1">
    <source>
        <dbReference type="EMBL" id="GIX71235.1"/>
    </source>
</evidence>
<organism evidence="1 2">
    <name type="scientific">Caerostris extrusa</name>
    <name type="common">Bark spider</name>
    <name type="synonym">Caerostris bankana</name>
    <dbReference type="NCBI Taxonomy" id="172846"/>
    <lineage>
        <taxon>Eukaryota</taxon>
        <taxon>Metazoa</taxon>
        <taxon>Ecdysozoa</taxon>
        <taxon>Arthropoda</taxon>
        <taxon>Chelicerata</taxon>
        <taxon>Arachnida</taxon>
        <taxon>Araneae</taxon>
        <taxon>Araneomorphae</taxon>
        <taxon>Entelegynae</taxon>
        <taxon>Araneoidea</taxon>
        <taxon>Araneidae</taxon>
        <taxon>Caerostris</taxon>
    </lineage>
</organism>
<gene>
    <name evidence="1" type="ORF">CEXT_487221</name>
</gene>
<proteinExistence type="predicted"/>
<comment type="caution">
    <text evidence="1">The sequence shown here is derived from an EMBL/GenBank/DDBJ whole genome shotgun (WGS) entry which is preliminary data.</text>
</comment>